<dbReference type="Pfam" id="PF09476">
    <property type="entry name" value="Pilus_CpaD"/>
    <property type="match status" value="1"/>
</dbReference>
<evidence type="ECO:0000256" key="1">
    <source>
        <dbReference type="SAM" id="SignalP"/>
    </source>
</evidence>
<organism evidence="2 3">
    <name type="scientific">Allosphingosinicella flava</name>
    <dbReference type="NCBI Taxonomy" id="2771430"/>
    <lineage>
        <taxon>Bacteria</taxon>
        <taxon>Pseudomonadati</taxon>
        <taxon>Pseudomonadota</taxon>
        <taxon>Alphaproteobacteria</taxon>
        <taxon>Sphingomonadales</taxon>
        <taxon>Sphingomonadaceae</taxon>
        <taxon>Allosphingosinicella</taxon>
    </lineage>
</organism>
<keyword evidence="3" id="KW-1185">Reference proteome</keyword>
<evidence type="ECO:0000313" key="2">
    <source>
        <dbReference type="EMBL" id="QPQ55900.1"/>
    </source>
</evidence>
<reference evidence="2 3" key="1">
    <citation type="submission" date="2020-11" db="EMBL/GenBank/DDBJ databases">
        <title>Genome seq and assembly of Sphingosinicella sp.</title>
        <authorList>
            <person name="Chhetri G."/>
        </authorList>
    </citation>
    <scope>NUCLEOTIDE SEQUENCE [LARGE SCALE GENOMIC DNA]</scope>
    <source>
        <strain evidence="2 3">UDD2</strain>
    </source>
</reference>
<dbReference type="KEGG" id="sflv:IC614_04780"/>
<sequence length="217" mass="21880">MIMSRIIASAAVATAASLLTGCSADKAGLPTNRSVYSIHQPVVQRTDYVLDLAQSGSGLPQAEADRLAAWFDSLRLGYGDAIHVDGGYGAETARADVARVAGDYGLMLSDGAPVTAGTVQPGSIRVIVSRTTASVPGCPDWRYAATPGGQISTPPNFGCAMNSNLAAMVADPNDLVLGQPGAPSGDSATAAKAIKAYRTAPPTGAGGLDETSTKGGN</sequence>
<protein>
    <submittedName>
        <fullName evidence="2">CpaD family pilus assembly protein</fullName>
    </submittedName>
</protein>
<dbReference type="InterPro" id="IPR019027">
    <property type="entry name" value="Pilus_biogenesis_CpaD-related"/>
</dbReference>
<name>A0A7T2LMT5_9SPHN</name>
<proteinExistence type="predicted"/>
<dbReference type="Proteomes" id="UP000594873">
    <property type="component" value="Chromosome"/>
</dbReference>
<gene>
    <name evidence="2" type="ORF">IC614_04780</name>
</gene>
<accession>A0A7T2LMT5</accession>
<evidence type="ECO:0000313" key="3">
    <source>
        <dbReference type="Proteomes" id="UP000594873"/>
    </source>
</evidence>
<feature type="signal peptide" evidence="1">
    <location>
        <begin position="1"/>
        <end position="15"/>
    </location>
</feature>
<dbReference type="PROSITE" id="PS51257">
    <property type="entry name" value="PROKAR_LIPOPROTEIN"/>
    <property type="match status" value="1"/>
</dbReference>
<feature type="chain" id="PRO_5032300514" evidence="1">
    <location>
        <begin position="16"/>
        <end position="217"/>
    </location>
</feature>
<dbReference type="AlphaFoldDB" id="A0A7T2LMT5"/>
<dbReference type="EMBL" id="CP065592">
    <property type="protein sequence ID" value="QPQ55900.1"/>
    <property type="molecule type" value="Genomic_DNA"/>
</dbReference>
<keyword evidence="1" id="KW-0732">Signal</keyword>